<feature type="domain" description="ABC transporter" evidence="11">
    <location>
        <begin position="377"/>
        <end position="615"/>
    </location>
</feature>
<dbReference type="FunFam" id="3.40.50.300:FF:001001">
    <property type="entry name" value="Multidrug ABC transporter ATP-binding protein"/>
    <property type="match status" value="1"/>
</dbReference>
<keyword evidence="4" id="KW-0997">Cell inner membrane</keyword>
<evidence type="ECO:0000256" key="7">
    <source>
        <dbReference type="ARBA" id="ARBA00022840"/>
    </source>
</evidence>
<dbReference type="Pfam" id="PF00664">
    <property type="entry name" value="ABC_membrane"/>
    <property type="match status" value="1"/>
</dbReference>
<feature type="transmembrane region" description="Helical" evidence="10">
    <location>
        <begin position="80"/>
        <end position="104"/>
    </location>
</feature>
<evidence type="ECO:0000256" key="2">
    <source>
        <dbReference type="ARBA" id="ARBA00022448"/>
    </source>
</evidence>
<evidence type="ECO:0000256" key="4">
    <source>
        <dbReference type="ARBA" id="ARBA00022519"/>
    </source>
</evidence>
<proteinExistence type="predicted"/>
<keyword evidence="3" id="KW-1003">Cell membrane</keyword>
<evidence type="ECO:0000259" key="11">
    <source>
        <dbReference type="PROSITE" id="PS50893"/>
    </source>
</evidence>
<dbReference type="InterPro" id="IPR011527">
    <property type="entry name" value="ABC1_TM_dom"/>
</dbReference>
<feature type="transmembrane region" description="Helical" evidence="10">
    <location>
        <begin position="183"/>
        <end position="202"/>
    </location>
</feature>
<dbReference type="InterPro" id="IPR027417">
    <property type="entry name" value="P-loop_NTPase"/>
</dbReference>
<keyword evidence="6" id="KW-0547">Nucleotide-binding</keyword>
<feature type="transmembrane region" description="Helical" evidence="10">
    <location>
        <begin position="43"/>
        <end position="68"/>
    </location>
</feature>
<dbReference type="GO" id="GO:0005524">
    <property type="term" value="F:ATP binding"/>
    <property type="evidence" value="ECO:0007669"/>
    <property type="project" value="UniProtKB-KW"/>
</dbReference>
<accession>A0A1B1N8A9</accession>
<reference evidence="13 14" key="1">
    <citation type="submission" date="2016-03" db="EMBL/GenBank/DDBJ databases">
        <title>Shallow-sea hydrothermal system.</title>
        <authorList>
            <person name="Tang K."/>
        </authorList>
    </citation>
    <scope>NUCLEOTIDE SEQUENCE [LARGE SCALE GENOMIC DNA]</scope>
    <source>
        <strain evidence="13 14">JLT9</strain>
    </source>
</reference>
<dbReference type="InterPro" id="IPR036640">
    <property type="entry name" value="ABC1_TM_sf"/>
</dbReference>
<dbReference type="GO" id="GO:0015421">
    <property type="term" value="F:ABC-type oligopeptide transporter activity"/>
    <property type="evidence" value="ECO:0007669"/>
    <property type="project" value="TreeGrafter"/>
</dbReference>
<comment type="subcellular location">
    <subcellularLocation>
        <location evidence="1">Cell membrane</location>
        <topology evidence="1">Multi-pass membrane protein</topology>
    </subcellularLocation>
</comment>
<protein>
    <submittedName>
        <fullName evidence="13">Lipid A export ATP-binding/permease protein MsbA</fullName>
    </submittedName>
</protein>
<evidence type="ECO:0000256" key="6">
    <source>
        <dbReference type="ARBA" id="ARBA00022741"/>
    </source>
</evidence>
<gene>
    <name evidence="13" type="ORF">SGUI_0274</name>
</gene>
<dbReference type="OrthoDB" id="9806127at2"/>
<dbReference type="PROSITE" id="PS00211">
    <property type="entry name" value="ABC_TRANSPORTER_1"/>
    <property type="match status" value="1"/>
</dbReference>
<evidence type="ECO:0000256" key="9">
    <source>
        <dbReference type="ARBA" id="ARBA00023136"/>
    </source>
</evidence>
<evidence type="ECO:0000256" key="3">
    <source>
        <dbReference type="ARBA" id="ARBA00022475"/>
    </source>
</evidence>
<dbReference type="PROSITE" id="PS50893">
    <property type="entry name" value="ABC_TRANSPORTER_2"/>
    <property type="match status" value="1"/>
</dbReference>
<dbReference type="Proteomes" id="UP000092482">
    <property type="component" value="Chromosome"/>
</dbReference>
<dbReference type="AlphaFoldDB" id="A0A1B1N8A9"/>
<evidence type="ECO:0000256" key="8">
    <source>
        <dbReference type="ARBA" id="ARBA00022989"/>
    </source>
</evidence>
<dbReference type="CDD" id="cd18550">
    <property type="entry name" value="ABC_6TM_exporter_like"/>
    <property type="match status" value="1"/>
</dbReference>
<dbReference type="STRING" id="1758689.SGUI_0274"/>
<dbReference type="KEGG" id="serj:SGUI_0274"/>
<dbReference type="GO" id="GO:0016887">
    <property type="term" value="F:ATP hydrolysis activity"/>
    <property type="evidence" value="ECO:0007669"/>
    <property type="project" value="InterPro"/>
</dbReference>
<feature type="domain" description="ABC transmembrane type-1" evidence="12">
    <location>
        <begin position="44"/>
        <end position="328"/>
    </location>
</feature>
<keyword evidence="5 10" id="KW-0812">Transmembrane</keyword>
<evidence type="ECO:0000313" key="14">
    <source>
        <dbReference type="Proteomes" id="UP000092482"/>
    </source>
</evidence>
<dbReference type="PROSITE" id="PS50929">
    <property type="entry name" value="ABC_TM1F"/>
    <property type="match status" value="1"/>
</dbReference>
<feature type="transmembrane region" description="Helical" evidence="10">
    <location>
        <begin position="267"/>
        <end position="287"/>
    </location>
</feature>
<keyword evidence="9 10" id="KW-0472">Membrane</keyword>
<dbReference type="SMART" id="SM00382">
    <property type="entry name" value="AAA"/>
    <property type="match status" value="1"/>
</dbReference>
<keyword evidence="2" id="KW-0813">Transport</keyword>
<evidence type="ECO:0000256" key="5">
    <source>
        <dbReference type="ARBA" id="ARBA00022692"/>
    </source>
</evidence>
<dbReference type="InterPro" id="IPR017871">
    <property type="entry name" value="ABC_transporter-like_CS"/>
</dbReference>
<dbReference type="PANTHER" id="PTHR43394:SF1">
    <property type="entry name" value="ATP-BINDING CASSETTE SUB-FAMILY B MEMBER 10, MITOCHONDRIAL"/>
    <property type="match status" value="1"/>
</dbReference>
<name>A0A1B1N8A9_9MICO</name>
<dbReference type="SUPFAM" id="SSF52540">
    <property type="entry name" value="P-loop containing nucleoside triphosphate hydrolases"/>
    <property type="match status" value="1"/>
</dbReference>
<sequence length="619" mass="66767">MTVGLRGGTFRSFAKDQSVKNHKIGRETAHRVAGYGRPFLGRIVVYLLLTVLAGGLVTAVPLLLGRIIDQGVDVGDRGVVVRLSLLVAGLAVLEAVVTVVIRWFGSRIGEGLIYNLRREVFSHVLRQPIAFFTRAQTGALVSRLNNDVIGAQTAFTSILSGFVSSLVQLVLILVALFSMSWQITLLALLLVPIFILPARFMGARLSALTRQQMTLNADMQARMTERFNVGGALLVRLFGRPRTEDEEYAERAAGVRDAGVSISVNRVFFTAALGLVAALATALVYGLGGLMVIGGTLTTGTLVAMSTLLTRMYAPLTSLSNVRVDIMTALVSFERIFEVLDLRPLVREADDPDRIPAGPVGLELSGVAFSYPEADEVSIASLEQRPEAERTDGHSVLRGVDVDIPPGSMVALVGPSGAGKTTLTTLVTRLYDPSAGTVRIGGKDLRDVSFDSLRDTVGVVTQEAHMFNDTVRANLLYARPEATETQIWHALEGARIAELVRRLPDGLGTVVGDRGHRLSGGEKQRLAIARLLLKSPSVVVLDEATAHLDSESEAAVQRALDEALQGRTSVVVAHRLSTVRDADLILVLEEGRVVQRGTHEQLLADGGLYAALHRTQFRR</sequence>
<dbReference type="SUPFAM" id="SSF90123">
    <property type="entry name" value="ABC transporter transmembrane region"/>
    <property type="match status" value="1"/>
</dbReference>
<dbReference type="EMBL" id="CP014989">
    <property type="protein sequence ID" value="ANS77670.1"/>
    <property type="molecule type" value="Genomic_DNA"/>
</dbReference>
<keyword evidence="8 10" id="KW-1133">Transmembrane helix</keyword>
<keyword evidence="7 13" id="KW-0067">ATP-binding</keyword>
<dbReference type="InterPro" id="IPR003439">
    <property type="entry name" value="ABC_transporter-like_ATP-bd"/>
</dbReference>
<dbReference type="PANTHER" id="PTHR43394">
    <property type="entry name" value="ATP-DEPENDENT PERMEASE MDL1, MITOCHONDRIAL"/>
    <property type="match status" value="1"/>
</dbReference>
<evidence type="ECO:0000259" key="12">
    <source>
        <dbReference type="PROSITE" id="PS50929"/>
    </source>
</evidence>
<evidence type="ECO:0000256" key="10">
    <source>
        <dbReference type="SAM" id="Phobius"/>
    </source>
</evidence>
<dbReference type="Gene3D" id="1.20.1560.10">
    <property type="entry name" value="ABC transporter type 1, transmembrane domain"/>
    <property type="match status" value="1"/>
</dbReference>
<dbReference type="PATRIC" id="fig|1758689.4.peg.279"/>
<organism evidence="13 14">
    <name type="scientific">Serinicoccus hydrothermalis</name>
    <dbReference type="NCBI Taxonomy" id="1758689"/>
    <lineage>
        <taxon>Bacteria</taxon>
        <taxon>Bacillati</taxon>
        <taxon>Actinomycetota</taxon>
        <taxon>Actinomycetes</taxon>
        <taxon>Micrococcales</taxon>
        <taxon>Ornithinimicrobiaceae</taxon>
        <taxon>Serinicoccus</taxon>
    </lineage>
</organism>
<dbReference type="InterPro" id="IPR039421">
    <property type="entry name" value="Type_1_exporter"/>
</dbReference>
<feature type="transmembrane region" description="Helical" evidence="10">
    <location>
        <begin position="153"/>
        <end position="177"/>
    </location>
</feature>
<dbReference type="GO" id="GO:0005886">
    <property type="term" value="C:plasma membrane"/>
    <property type="evidence" value="ECO:0007669"/>
    <property type="project" value="UniProtKB-SubCell"/>
</dbReference>
<evidence type="ECO:0000313" key="13">
    <source>
        <dbReference type="EMBL" id="ANS77670.1"/>
    </source>
</evidence>
<dbReference type="InterPro" id="IPR003593">
    <property type="entry name" value="AAA+_ATPase"/>
</dbReference>
<evidence type="ECO:0000256" key="1">
    <source>
        <dbReference type="ARBA" id="ARBA00004651"/>
    </source>
</evidence>
<dbReference type="Gene3D" id="3.40.50.300">
    <property type="entry name" value="P-loop containing nucleotide triphosphate hydrolases"/>
    <property type="match status" value="1"/>
</dbReference>
<dbReference type="RefSeq" id="WP_066635336.1">
    <property type="nucleotide sequence ID" value="NZ_CP014989.1"/>
</dbReference>
<dbReference type="Pfam" id="PF00005">
    <property type="entry name" value="ABC_tran"/>
    <property type="match status" value="1"/>
</dbReference>
<keyword evidence="14" id="KW-1185">Reference proteome</keyword>